<evidence type="ECO:0000313" key="3">
    <source>
        <dbReference type="EMBL" id="CAB4996235.1"/>
    </source>
</evidence>
<dbReference type="EMBL" id="CAFBRD010000110">
    <property type="protein sequence ID" value="CAB5078425.1"/>
    <property type="molecule type" value="Genomic_DNA"/>
</dbReference>
<proteinExistence type="predicted"/>
<evidence type="ECO:0000313" key="2">
    <source>
        <dbReference type="EMBL" id="CAB4588388.1"/>
    </source>
</evidence>
<protein>
    <submittedName>
        <fullName evidence="2">Unannotated protein</fullName>
    </submittedName>
</protein>
<dbReference type="EMBL" id="CAFBOK010000229">
    <property type="protein sequence ID" value="CAB4996235.1"/>
    <property type="molecule type" value="Genomic_DNA"/>
</dbReference>
<reference evidence="2" key="1">
    <citation type="submission" date="2020-05" db="EMBL/GenBank/DDBJ databases">
        <authorList>
            <person name="Chiriac C."/>
            <person name="Salcher M."/>
            <person name="Ghai R."/>
            <person name="Kavagutti S V."/>
        </authorList>
    </citation>
    <scope>NUCLEOTIDE SEQUENCE</scope>
</reference>
<organism evidence="2">
    <name type="scientific">freshwater metagenome</name>
    <dbReference type="NCBI Taxonomy" id="449393"/>
    <lineage>
        <taxon>unclassified sequences</taxon>
        <taxon>metagenomes</taxon>
        <taxon>ecological metagenomes</taxon>
    </lineage>
</organism>
<name>A0A6J6FUT7_9ZZZZ</name>
<dbReference type="EMBL" id="CAEZTY010000043">
    <property type="protein sequence ID" value="CAB4588388.1"/>
    <property type="molecule type" value="Genomic_DNA"/>
</dbReference>
<evidence type="ECO:0000313" key="1">
    <source>
        <dbReference type="EMBL" id="CAB4346309.1"/>
    </source>
</evidence>
<evidence type="ECO:0000313" key="4">
    <source>
        <dbReference type="EMBL" id="CAB5078425.1"/>
    </source>
</evidence>
<gene>
    <name evidence="2" type="ORF">UFOPK1762_01176</name>
    <name evidence="1" type="ORF">UFOPK3331_01807</name>
    <name evidence="3" type="ORF">UFOPK3927_01601</name>
    <name evidence="4" type="ORF">UFOPK4371_01572</name>
</gene>
<accession>A0A6J6FUT7</accession>
<sequence>MPDAYCRWCGTALAVHPDLVCRRELDPPRFCPECGRRLRVKVHTSGYEAACRDHGALLD</sequence>
<dbReference type="SUPFAM" id="SSF161187">
    <property type="entry name" value="YfgJ-like"/>
    <property type="match status" value="1"/>
</dbReference>
<dbReference type="AlphaFoldDB" id="A0A6J6FUT7"/>
<dbReference type="EMBL" id="CAESAL010000101">
    <property type="protein sequence ID" value="CAB4346309.1"/>
    <property type="molecule type" value="Genomic_DNA"/>
</dbReference>